<name>A0A0A9BMM9_ARUDO</name>
<protein>
    <submittedName>
        <fullName evidence="1">Uncharacterized protein</fullName>
    </submittedName>
</protein>
<sequence length="58" mass="6630">MCCTSCFSIIARQSISNSLIVSELSIMPLNSFCRPSFVSKHLPHFNSALFFIWKTQFL</sequence>
<evidence type="ECO:0000313" key="1">
    <source>
        <dbReference type="EMBL" id="JAD65209.1"/>
    </source>
</evidence>
<dbReference type="AlphaFoldDB" id="A0A0A9BMM9"/>
<accession>A0A0A9BMM9</accession>
<proteinExistence type="predicted"/>
<organism evidence="1">
    <name type="scientific">Arundo donax</name>
    <name type="common">Giant reed</name>
    <name type="synonym">Donax arundinaceus</name>
    <dbReference type="NCBI Taxonomy" id="35708"/>
    <lineage>
        <taxon>Eukaryota</taxon>
        <taxon>Viridiplantae</taxon>
        <taxon>Streptophyta</taxon>
        <taxon>Embryophyta</taxon>
        <taxon>Tracheophyta</taxon>
        <taxon>Spermatophyta</taxon>
        <taxon>Magnoliopsida</taxon>
        <taxon>Liliopsida</taxon>
        <taxon>Poales</taxon>
        <taxon>Poaceae</taxon>
        <taxon>PACMAD clade</taxon>
        <taxon>Arundinoideae</taxon>
        <taxon>Arundineae</taxon>
        <taxon>Arundo</taxon>
    </lineage>
</organism>
<dbReference type="EMBL" id="GBRH01232686">
    <property type="protein sequence ID" value="JAD65209.1"/>
    <property type="molecule type" value="Transcribed_RNA"/>
</dbReference>
<reference evidence="1" key="1">
    <citation type="submission" date="2014-09" db="EMBL/GenBank/DDBJ databases">
        <authorList>
            <person name="Magalhaes I.L.F."/>
            <person name="Oliveira U."/>
            <person name="Santos F.R."/>
            <person name="Vidigal T.H.D.A."/>
            <person name="Brescovit A.D."/>
            <person name="Santos A.J."/>
        </authorList>
    </citation>
    <scope>NUCLEOTIDE SEQUENCE</scope>
    <source>
        <tissue evidence="1">Shoot tissue taken approximately 20 cm above the soil surface</tissue>
    </source>
</reference>
<reference evidence="1" key="2">
    <citation type="journal article" date="2015" name="Data Brief">
        <title>Shoot transcriptome of the giant reed, Arundo donax.</title>
        <authorList>
            <person name="Barrero R.A."/>
            <person name="Guerrero F.D."/>
            <person name="Moolhuijzen P."/>
            <person name="Goolsby J.A."/>
            <person name="Tidwell J."/>
            <person name="Bellgard S.E."/>
            <person name="Bellgard M.I."/>
        </authorList>
    </citation>
    <scope>NUCLEOTIDE SEQUENCE</scope>
    <source>
        <tissue evidence="1">Shoot tissue taken approximately 20 cm above the soil surface</tissue>
    </source>
</reference>